<evidence type="ECO:0000256" key="4">
    <source>
        <dbReference type="ARBA" id="ARBA00022729"/>
    </source>
</evidence>
<dbReference type="InterPro" id="IPR006059">
    <property type="entry name" value="SBP"/>
</dbReference>
<sequence length="370" mass="40673">MDHRHQRDSIEILLEQAQAGKVSRRSFVKAMAMLAALPAAMRAGVTFAQGKQLVVVNWGGDAIDAYRKAWTDEFGRKTGIPVKIDGSGPTDGAIRTQAASGHPSWDVVDAEPFTSLTLGRAGICQPLDYGIIDKNKVAPGFAQEYGVASYLYSYVIAWDSQRFGSKGPRTWADFWNVQAFPGKRTLYKWMNGMLEAALLADGVAPSALYPLDVPRALRKLDELKPHVIGYWGAGAESQQFMVNGDASVGAIWNTRAMLLEEDTDGRIKWGYDNAFVTPSTWAVLKNNPGGAPAAMQFIAYAQDPKTQVELFKLTNNSPANPAAQALIPTNLRARNCATPENLARQIRLNIEWYADHYAAALEQYLKHIAR</sequence>
<proteinExistence type="inferred from homology"/>
<gene>
    <name evidence="6" type="ORF">E1956_16395</name>
</gene>
<dbReference type="KEGG" id="ppai:E1956_16395"/>
<dbReference type="InterPro" id="IPR006311">
    <property type="entry name" value="TAT_signal"/>
</dbReference>
<accession>A0A4P7CSG6</accession>
<keyword evidence="3" id="KW-0813">Transport</keyword>
<organism evidence="6 7">
    <name type="scientific">Paraburkholderia pallida</name>
    <dbReference type="NCBI Taxonomy" id="2547399"/>
    <lineage>
        <taxon>Bacteria</taxon>
        <taxon>Pseudomonadati</taxon>
        <taxon>Pseudomonadota</taxon>
        <taxon>Betaproteobacteria</taxon>
        <taxon>Burkholderiales</taxon>
        <taxon>Burkholderiaceae</taxon>
        <taxon>Paraburkholderia</taxon>
    </lineage>
</organism>
<dbReference type="RefSeq" id="WP_134751030.1">
    <property type="nucleotide sequence ID" value="NZ_CP038149.1"/>
</dbReference>
<dbReference type="AlphaFoldDB" id="A0A4P7CSG6"/>
<evidence type="ECO:0000313" key="6">
    <source>
        <dbReference type="EMBL" id="QBQ98845.1"/>
    </source>
</evidence>
<comment type="similarity">
    <text evidence="2">Belongs to the bacterial solute-binding protein 1 family.</text>
</comment>
<reference evidence="6 7" key="1">
    <citation type="submission" date="2019-03" db="EMBL/GenBank/DDBJ databases">
        <title>Paraburkholderia sp. 7MH5, isolated from subtropical forest soil.</title>
        <authorList>
            <person name="Gao Z.-H."/>
            <person name="Qiu L.-H."/>
        </authorList>
    </citation>
    <scope>NUCLEOTIDE SEQUENCE [LARGE SCALE GENOMIC DNA]</scope>
    <source>
        <strain evidence="6 7">7MH5</strain>
    </source>
</reference>
<evidence type="ECO:0000256" key="1">
    <source>
        <dbReference type="ARBA" id="ARBA00004418"/>
    </source>
</evidence>
<keyword evidence="4" id="KW-0732">Signal</keyword>
<dbReference type="Proteomes" id="UP000295727">
    <property type="component" value="Chromosome 2"/>
</dbReference>
<protein>
    <submittedName>
        <fullName evidence="6">ABC transporter substrate-binding protein</fullName>
    </submittedName>
</protein>
<keyword evidence="5" id="KW-0574">Periplasm</keyword>
<dbReference type="GO" id="GO:0015888">
    <property type="term" value="P:thiamine transport"/>
    <property type="evidence" value="ECO:0007669"/>
    <property type="project" value="TreeGrafter"/>
</dbReference>
<dbReference type="Pfam" id="PF13416">
    <property type="entry name" value="SBP_bac_8"/>
    <property type="match status" value="1"/>
</dbReference>
<dbReference type="PANTHER" id="PTHR30006:SF3">
    <property type="entry name" value="THIAMINE-BINDING PERIPLASMIC PROTEIN"/>
    <property type="match status" value="1"/>
</dbReference>
<dbReference type="GO" id="GO:0030976">
    <property type="term" value="F:thiamine pyrophosphate binding"/>
    <property type="evidence" value="ECO:0007669"/>
    <property type="project" value="TreeGrafter"/>
</dbReference>
<dbReference type="Gene3D" id="3.40.190.10">
    <property type="entry name" value="Periplasmic binding protein-like II"/>
    <property type="match status" value="2"/>
</dbReference>
<dbReference type="GO" id="GO:0030975">
    <property type="term" value="F:thiamine binding"/>
    <property type="evidence" value="ECO:0007669"/>
    <property type="project" value="TreeGrafter"/>
</dbReference>
<evidence type="ECO:0000256" key="2">
    <source>
        <dbReference type="ARBA" id="ARBA00008520"/>
    </source>
</evidence>
<dbReference type="PROSITE" id="PS51318">
    <property type="entry name" value="TAT"/>
    <property type="match status" value="1"/>
</dbReference>
<dbReference type="EMBL" id="CP038149">
    <property type="protein sequence ID" value="QBQ98845.1"/>
    <property type="molecule type" value="Genomic_DNA"/>
</dbReference>
<dbReference type="CDD" id="cd13589">
    <property type="entry name" value="PBP2_polyamine_RpCGA009"/>
    <property type="match status" value="1"/>
</dbReference>
<evidence type="ECO:0000313" key="7">
    <source>
        <dbReference type="Proteomes" id="UP000295727"/>
    </source>
</evidence>
<dbReference type="GO" id="GO:0030288">
    <property type="term" value="C:outer membrane-bounded periplasmic space"/>
    <property type="evidence" value="ECO:0007669"/>
    <property type="project" value="TreeGrafter"/>
</dbReference>
<evidence type="ECO:0000256" key="5">
    <source>
        <dbReference type="ARBA" id="ARBA00022764"/>
    </source>
</evidence>
<dbReference type="PANTHER" id="PTHR30006">
    <property type="entry name" value="THIAMINE-BINDING PERIPLASMIC PROTEIN-RELATED"/>
    <property type="match status" value="1"/>
</dbReference>
<evidence type="ECO:0000256" key="3">
    <source>
        <dbReference type="ARBA" id="ARBA00022448"/>
    </source>
</evidence>
<name>A0A4P7CSG6_9BURK</name>
<comment type="subcellular location">
    <subcellularLocation>
        <location evidence="1">Periplasm</location>
    </subcellularLocation>
</comment>
<keyword evidence="7" id="KW-1185">Reference proteome</keyword>
<dbReference type="OrthoDB" id="8874923at2"/>
<dbReference type="SUPFAM" id="SSF53850">
    <property type="entry name" value="Periplasmic binding protein-like II"/>
    <property type="match status" value="1"/>
</dbReference>